<dbReference type="InterPro" id="IPR023827">
    <property type="entry name" value="Peptidase_S8_Asp-AS"/>
</dbReference>
<feature type="transmembrane region" description="Helical" evidence="16">
    <location>
        <begin position="727"/>
        <end position="747"/>
    </location>
</feature>
<feature type="compositionally biased region" description="Acidic residues" evidence="15">
    <location>
        <begin position="798"/>
        <end position="812"/>
    </location>
</feature>
<evidence type="ECO:0000256" key="15">
    <source>
        <dbReference type="SAM" id="MobiDB-lite"/>
    </source>
</evidence>
<evidence type="ECO:0000256" key="1">
    <source>
        <dbReference type="ARBA" id="ARBA00004370"/>
    </source>
</evidence>
<dbReference type="FunFam" id="2.60.120.260:FF:000026">
    <property type="entry name" value="proprotein convertase subtilisin/kexin type 7"/>
    <property type="match status" value="1"/>
</dbReference>
<feature type="compositionally biased region" description="Basic and acidic residues" evidence="15">
    <location>
        <begin position="128"/>
        <end position="137"/>
    </location>
</feature>
<feature type="domain" description="P/Homo B" evidence="18">
    <location>
        <begin position="486"/>
        <end position="621"/>
    </location>
</feature>
<dbReference type="InterPro" id="IPR002884">
    <property type="entry name" value="P_dom"/>
</dbReference>
<proteinExistence type="inferred from homology"/>
<dbReference type="InterPro" id="IPR036852">
    <property type="entry name" value="Peptidase_S8/S53_dom_sf"/>
</dbReference>
<evidence type="ECO:0000256" key="7">
    <source>
        <dbReference type="ARBA" id="ARBA00022825"/>
    </source>
</evidence>
<dbReference type="PRINTS" id="PR00723">
    <property type="entry name" value="SUBTILISIN"/>
</dbReference>
<evidence type="ECO:0000256" key="12">
    <source>
        <dbReference type="ARBA" id="ARBA00023180"/>
    </source>
</evidence>
<evidence type="ECO:0000313" key="19">
    <source>
        <dbReference type="EMBL" id="QKX55565.1"/>
    </source>
</evidence>
<keyword evidence="11" id="KW-0865">Zymogen</keyword>
<evidence type="ECO:0000256" key="11">
    <source>
        <dbReference type="ARBA" id="ARBA00023145"/>
    </source>
</evidence>
<feature type="region of interest" description="Disordered" evidence="15">
    <location>
        <begin position="798"/>
        <end position="832"/>
    </location>
</feature>
<feature type="active site" description="Charge relay system" evidence="13 14">
    <location>
        <position position="239"/>
    </location>
</feature>
<keyword evidence="8" id="KW-0106">Calcium</keyword>
<evidence type="ECO:0000256" key="2">
    <source>
        <dbReference type="ARBA" id="ARBA00005325"/>
    </source>
</evidence>
<dbReference type="InterPro" id="IPR015500">
    <property type="entry name" value="Peptidase_S8_subtilisin-rel"/>
</dbReference>
<dbReference type="InterPro" id="IPR034182">
    <property type="entry name" value="Kexin/furin"/>
</dbReference>
<evidence type="ECO:0000256" key="17">
    <source>
        <dbReference type="SAM" id="SignalP"/>
    </source>
</evidence>
<dbReference type="GO" id="GO:0000139">
    <property type="term" value="C:Golgi membrane"/>
    <property type="evidence" value="ECO:0007669"/>
    <property type="project" value="TreeGrafter"/>
</dbReference>
<reference evidence="20" key="1">
    <citation type="submission" date="2020-06" db="EMBL/GenBank/DDBJ databases">
        <title>A chromosome-scale genome assembly of Talaromyces rugulosus W13939.</title>
        <authorList>
            <person name="Wang B."/>
            <person name="Guo L."/>
            <person name="Ye K."/>
            <person name="Wang L."/>
        </authorList>
    </citation>
    <scope>NUCLEOTIDE SEQUENCE [LARGE SCALE GENOMIC DNA]</scope>
    <source>
        <strain evidence="20">W13939</strain>
    </source>
</reference>
<dbReference type="InterPro" id="IPR023828">
    <property type="entry name" value="Peptidase_S8_Ser-AS"/>
</dbReference>
<evidence type="ECO:0000313" key="20">
    <source>
        <dbReference type="Proteomes" id="UP000509510"/>
    </source>
</evidence>
<dbReference type="InterPro" id="IPR000209">
    <property type="entry name" value="Peptidase_S8/S53_dom"/>
</dbReference>
<accession>A0A7H8QQ17</accession>
<dbReference type="PROSITE" id="PS00137">
    <property type="entry name" value="SUBTILASE_HIS"/>
    <property type="match status" value="1"/>
</dbReference>
<dbReference type="RefSeq" id="XP_035341743.1">
    <property type="nucleotide sequence ID" value="XM_035485850.1"/>
</dbReference>
<dbReference type="GO" id="GO:0016485">
    <property type="term" value="P:protein processing"/>
    <property type="evidence" value="ECO:0007669"/>
    <property type="project" value="TreeGrafter"/>
</dbReference>
<evidence type="ECO:0000256" key="13">
    <source>
        <dbReference type="PIRSR" id="PIRSR615500-1"/>
    </source>
</evidence>
<comment type="similarity">
    <text evidence="2">Belongs to the peptidase S8 family. Furin subfamily.</text>
</comment>
<keyword evidence="10 16" id="KW-0472">Membrane</keyword>
<evidence type="ECO:0000256" key="6">
    <source>
        <dbReference type="ARBA" id="ARBA00022801"/>
    </source>
</evidence>
<feature type="active site" description="Charge relay system" evidence="13 14">
    <location>
        <position position="410"/>
    </location>
</feature>
<evidence type="ECO:0000256" key="8">
    <source>
        <dbReference type="ARBA" id="ARBA00022837"/>
    </source>
</evidence>
<protein>
    <recommendedName>
        <fullName evidence="18">P/Homo B domain-containing protein</fullName>
    </recommendedName>
</protein>
<dbReference type="GO" id="GO:0005802">
    <property type="term" value="C:trans-Golgi network"/>
    <property type="evidence" value="ECO:0007669"/>
    <property type="project" value="TreeGrafter"/>
</dbReference>
<feature type="chain" id="PRO_5028965636" description="P/Homo B domain-containing protein" evidence="17">
    <location>
        <begin position="19"/>
        <end position="832"/>
    </location>
</feature>
<dbReference type="Pfam" id="PF00082">
    <property type="entry name" value="Peptidase_S8"/>
    <property type="match status" value="1"/>
</dbReference>
<dbReference type="PANTHER" id="PTHR42884">
    <property type="entry name" value="PROPROTEIN CONVERTASE SUBTILISIN/KEXIN-RELATED"/>
    <property type="match status" value="1"/>
</dbReference>
<dbReference type="EMBL" id="CP055899">
    <property type="protein sequence ID" value="QKX55565.1"/>
    <property type="molecule type" value="Genomic_DNA"/>
</dbReference>
<organism evidence="19 20">
    <name type="scientific">Talaromyces rugulosus</name>
    <name type="common">Penicillium rugulosum</name>
    <dbReference type="NCBI Taxonomy" id="121627"/>
    <lineage>
        <taxon>Eukaryota</taxon>
        <taxon>Fungi</taxon>
        <taxon>Dikarya</taxon>
        <taxon>Ascomycota</taxon>
        <taxon>Pezizomycotina</taxon>
        <taxon>Eurotiomycetes</taxon>
        <taxon>Eurotiomycetidae</taxon>
        <taxon>Eurotiales</taxon>
        <taxon>Trichocomaceae</taxon>
        <taxon>Talaromyces</taxon>
        <taxon>Talaromyces sect. Islandici</taxon>
    </lineage>
</organism>
<dbReference type="GeneID" id="55990166"/>
<dbReference type="PROSITE" id="PS51892">
    <property type="entry name" value="SUBTILASE"/>
    <property type="match status" value="1"/>
</dbReference>
<dbReference type="CDD" id="cd04059">
    <property type="entry name" value="Peptidases_S8_Protein_convertases_Kexins_Furin-like"/>
    <property type="match status" value="1"/>
</dbReference>
<dbReference type="Pfam" id="PF01483">
    <property type="entry name" value="P_proprotein"/>
    <property type="match status" value="1"/>
</dbReference>
<dbReference type="SUPFAM" id="SSF52743">
    <property type="entry name" value="Subtilisin-like"/>
    <property type="match status" value="1"/>
</dbReference>
<dbReference type="Proteomes" id="UP000509510">
    <property type="component" value="Chromosome II"/>
</dbReference>
<dbReference type="KEGG" id="trg:TRUGW13939_02659"/>
<feature type="region of interest" description="Disordered" evidence="15">
    <location>
        <begin position="128"/>
        <end position="148"/>
    </location>
</feature>
<dbReference type="InterPro" id="IPR008979">
    <property type="entry name" value="Galactose-bd-like_sf"/>
</dbReference>
<gene>
    <name evidence="19" type="ORF">TRUGW13939_02659</name>
</gene>
<feature type="signal peptide" evidence="17">
    <location>
        <begin position="1"/>
        <end position="18"/>
    </location>
</feature>
<dbReference type="Gene3D" id="3.40.50.200">
    <property type="entry name" value="Peptidase S8/S53 domain"/>
    <property type="match status" value="1"/>
</dbReference>
<evidence type="ECO:0000256" key="3">
    <source>
        <dbReference type="ARBA" id="ARBA00022670"/>
    </source>
</evidence>
<sequence>MRGFKTAALSFLLSTSLAQLVPRTYDTHDFFAIHLDDSIPPEYIASLLGAHHEGQIGNLEGHHKFSIDREQGPAVETLLEALRVQRKLRRRGGDDDNLLQKRDDGLDDGVLWSQKLALKQRLHKRGPVDFPEKHVRQEAASPEGEAVSRQKRIASDLAIKDPLFGSQWHLFNSIQVGNDLNVTGVWLEGITGKGVVTAIVDDGLDLNSEDLKDNYFPEGSWDFNDNLPDPIPRLSDDQHGTRCAGEIAAVRNDVCGVGMAYDSKVAGIRILSKPIDDADEATAINYGFQQNHIYSCSWGPRDDGQTMDAPNALVKRAMMNGIQNGRDGRGSIYVFAAGNGGARDDNCNFDGYTNSIYSVTVGAIDRLGNHPPYSEACSAQLVVTYSSGGNDAIYTTDIGQKCTERHGGTSAAGPLAAGAIALVLSIRPDLTWRDVQYLLLETAVPVHADGDEVQMTPIGKEFSHQFGYGVVDTYSLVQKAKTWELVKPQAWYTSPWLRVQKEIPEGDQGLASYFDITSDMLKQANFESLEHITVTMNVNHTRRGDLSVELRGPQGIVSHLSIPRESDEADSGYEDWTFMSVAHWGESGEGVWSVVVKDTKVNERVGVFADWRLTLWGSSIDAESQLPHPLADEHEDDHNIEDAQYATVSIKPHTKTTPPASATDHADRPVNEKPSEAPAKPTTPAVPPTPVEEELTPTGSVVPTAVASDGFLPSFLPTFGTKPHTQIWIYASVSLILIFCIGLGIYFQVQRRKRLRNNPHDDYEFEIIDEDDDDAEAPLAGRTGRKRRGGELYNAFAEESEEELLSEDEEDMYRDQPSAFNEKMQHKNEAES</sequence>
<comment type="subcellular location">
    <subcellularLocation>
        <location evidence="1">Membrane</location>
    </subcellularLocation>
</comment>
<evidence type="ECO:0000256" key="16">
    <source>
        <dbReference type="SAM" id="Phobius"/>
    </source>
</evidence>
<keyword evidence="9 16" id="KW-1133">Transmembrane helix</keyword>
<feature type="compositionally biased region" description="Basic and acidic residues" evidence="15">
    <location>
        <begin position="664"/>
        <end position="675"/>
    </location>
</feature>
<dbReference type="SUPFAM" id="SSF49785">
    <property type="entry name" value="Galactose-binding domain-like"/>
    <property type="match status" value="1"/>
</dbReference>
<dbReference type="PROSITE" id="PS00136">
    <property type="entry name" value="SUBTILASE_ASP"/>
    <property type="match status" value="1"/>
</dbReference>
<feature type="region of interest" description="Disordered" evidence="15">
    <location>
        <begin position="649"/>
        <end position="696"/>
    </location>
</feature>
<dbReference type="PROSITE" id="PS00138">
    <property type="entry name" value="SUBTILASE_SER"/>
    <property type="match status" value="1"/>
</dbReference>
<evidence type="ECO:0000256" key="4">
    <source>
        <dbReference type="ARBA" id="ARBA00022692"/>
    </source>
</evidence>
<keyword evidence="3 14" id="KW-0645">Protease</keyword>
<feature type="active site" description="Charge relay system" evidence="13 14">
    <location>
        <position position="201"/>
    </location>
</feature>
<keyword evidence="4 16" id="KW-0812">Transmembrane</keyword>
<keyword evidence="6 14" id="KW-0378">Hydrolase</keyword>
<keyword evidence="5 17" id="KW-0732">Signal</keyword>
<name>A0A7H8QQ17_TALRU</name>
<dbReference type="FunFam" id="3.40.50.200:FF:000005">
    <property type="entry name" value="Proprotein convertase subtilisin/kexin type 7"/>
    <property type="match status" value="1"/>
</dbReference>
<evidence type="ECO:0000256" key="5">
    <source>
        <dbReference type="ARBA" id="ARBA00022729"/>
    </source>
</evidence>
<dbReference type="AlphaFoldDB" id="A0A7H8QQ17"/>
<evidence type="ECO:0000259" key="18">
    <source>
        <dbReference type="PROSITE" id="PS51829"/>
    </source>
</evidence>
<dbReference type="GO" id="GO:0004252">
    <property type="term" value="F:serine-type endopeptidase activity"/>
    <property type="evidence" value="ECO:0007669"/>
    <property type="project" value="UniProtKB-UniRule"/>
</dbReference>
<dbReference type="Gene3D" id="2.60.120.260">
    <property type="entry name" value="Galactose-binding domain-like"/>
    <property type="match status" value="1"/>
</dbReference>
<evidence type="ECO:0000256" key="14">
    <source>
        <dbReference type="PROSITE-ProRule" id="PRU01240"/>
    </source>
</evidence>
<keyword evidence="12" id="KW-0325">Glycoprotein</keyword>
<evidence type="ECO:0000256" key="10">
    <source>
        <dbReference type="ARBA" id="ARBA00023136"/>
    </source>
</evidence>
<keyword evidence="20" id="KW-1185">Reference proteome</keyword>
<dbReference type="PROSITE" id="PS51829">
    <property type="entry name" value="P_HOMO_B"/>
    <property type="match status" value="1"/>
</dbReference>
<feature type="compositionally biased region" description="Basic and acidic residues" evidence="15">
    <location>
        <begin position="823"/>
        <end position="832"/>
    </location>
</feature>
<evidence type="ECO:0000256" key="9">
    <source>
        <dbReference type="ARBA" id="ARBA00022989"/>
    </source>
</evidence>
<dbReference type="OrthoDB" id="300641at2759"/>
<dbReference type="GO" id="GO:0007323">
    <property type="term" value="P:peptide pheromone maturation"/>
    <property type="evidence" value="ECO:0007669"/>
    <property type="project" value="UniProtKB-ARBA"/>
</dbReference>
<dbReference type="InterPro" id="IPR022398">
    <property type="entry name" value="Peptidase_S8_His-AS"/>
</dbReference>
<keyword evidence="7 14" id="KW-0720">Serine protease</keyword>
<dbReference type="PANTHER" id="PTHR42884:SF14">
    <property type="entry name" value="NEUROENDOCRINE CONVERTASE 1"/>
    <property type="match status" value="1"/>
</dbReference>